<dbReference type="AlphaFoldDB" id="A0A6I7CZZ1"/>
<dbReference type="EMBL" id="CP043925">
    <property type="protein sequence ID" value="QHN10211.1"/>
    <property type="molecule type" value="Genomic_DNA"/>
</dbReference>
<proteinExistence type="predicted"/>
<reference evidence="1 2" key="1">
    <citation type="submission" date="2019-09" db="EMBL/GenBank/DDBJ databases">
        <title>Emergence of a chromosome-mediated tetracycline resistance gene in Proteus strain.</title>
        <authorList>
            <person name="He D."/>
            <person name="Wang L."/>
        </authorList>
    </citation>
    <scope>NUCLEOTIDE SEQUENCE [LARGE SCALE GENOMIC DNA]</scope>
    <source>
        <strain evidence="1 2">T60</strain>
    </source>
</reference>
<evidence type="ECO:0008006" key="3">
    <source>
        <dbReference type="Google" id="ProtNLM"/>
    </source>
</evidence>
<dbReference type="Proteomes" id="UP000464700">
    <property type="component" value="Chromosome"/>
</dbReference>
<name>A0A6I7CZZ1_9GAMM</name>
<gene>
    <name evidence="1" type="ORF">F1325_06955</name>
</gene>
<sequence length="165" mass="17456">MAIPKSVADGLISGVVGEISHAGPIRAVSAILSSTDEKLNIFGRAYTYKDDSVESVQVGGKGAFAGIMINPKAYRIEEQFARNGTQGEFLTMGEVFVELKEVAGKINAPVVFDEADGSLSSKASISAGDRVIGFISRHLESTESAHLGIIRLTEIPYPASPKEGE</sequence>
<protein>
    <recommendedName>
        <fullName evidence="3">Phage structural protein</fullName>
    </recommendedName>
</protein>
<dbReference type="RefSeq" id="WP_160230180.1">
    <property type="nucleotide sequence ID" value="NZ_CP043925.1"/>
</dbReference>
<accession>A0A6I7CZZ1</accession>
<dbReference type="KEGG" id="pcol:F1325_06955"/>
<keyword evidence="2" id="KW-1185">Reference proteome</keyword>
<dbReference type="InterPro" id="IPR054438">
    <property type="entry name" value="Struct_cement_gp24/gp6"/>
</dbReference>
<evidence type="ECO:0000313" key="2">
    <source>
        <dbReference type="Proteomes" id="UP000464700"/>
    </source>
</evidence>
<evidence type="ECO:0000313" key="1">
    <source>
        <dbReference type="EMBL" id="QHN10211.1"/>
    </source>
</evidence>
<organism evidence="1 2">
    <name type="scientific">Proteus columbae</name>
    <dbReference type="NCBI Taxonomy" id="1987580"/>
    <lineage>
        <taxon>Bacteria</taxon>
        <taxon>Pseudomonadati</taxon>
        <taxon>Pseudomonadota</taxon>
        <taxon>Gammaproteobacteria</taxon>
        <taxon>Enterobacterales</taxon>
        <taxon>Morganellaceae</taxon>
        <taxon>Proteus</taxon>
    </lineage>
</organism>
<dbReference type="Pfam" id="PF22758">
    <property type="entry name" value="Phage_cement"/>
    <property type="match status" value="1"/>
</dbReference>